<evidence type="ECO:0000313" key="3">
    <source>
        <dbReference type="EMBL" id="MCT7377414.1"/>
    </source>
</evidence>
<dbReference type="Pfam" id="PF13439">
    <property type="entry name" value="Glyco_transf_4"/>
    <property type="match status" value="1"/>
</dbReference>
<feature type="domain" description="Glycosyltransferase subfamily 4-like N-terminal" evidence="2">
    <location>
        <begin position="6"/>
        <end position="171"/>
    </location>
</feature>
<keyword evidence="4" id="KW-1185">Reference proteome</keyword>
<dbReference type="Gene3D" id="3.40.50.2000">
    <property type="entry name" value="Glycogen Phosphorylase B"/>
    <property type="match status" value="2"/>
</dbReference>
<evidence type="ECO:0000259" key="2">
    <source>
        <dbReference type="Pfam" id="PF13439"/>
    </source>
</evidence>
<dbReference type="EMBL" id="JAOCZP010000007">
    <property type="protein sequence ID" value="MCT7377414.1"/>
    <property type="molecule type" value="Genomic_DNA"/>
</dbReference>
<proteinExistence type="predicted"/>
<dbReference type="InterPro" id="IPR028098">
    <property type="entry name" value="Glyco_trans_4-like_N"/>
</dbReference>
<organism evidence="3 4">
    <name type="scientific">Chelativorans salis</name>
    <dbReference type="NCBI Taxonomy" id="2978478"/>
    <lineage>
        <taxon>Bacteria</taxon>
        <taxon>Pseudomonadati</taxon>
        <taxon>Pseudomonadota</taxon>
        <taxon>Alphaproteobacteria</taxon>
        <taxon>Hyphomicrobiales</taxon>
        <taxon>Phyllobacteriaceae</taxon>
        <taxon>Chelativorans</taxon>
    </lineage>
</organism>
<evidence type="ECO:0000259" key="1">
    <source>
        <dbReference type="Pfam" id="PF00534"/>
    </source>
</evidence>
<dbReference type="CDD" id="cd03801">
    <property type="entry name" value="GT4_PimA-like"/>
    <property type="match status" value="1"/>
</dbReference>
<evidence type="ECO:0000313" key="4">
    <source>
        <dbReference type="Proteomes" id="UP001320831"/>
    </source>
</evidence>
<dbReference type="SUPFAM" id="SSF53756">
    <property type="entry name" value="UDP-Glycosyltransferase/glycogen phosphorylase"/>
    <property type="match status" value="1"/>
</dbReference>
<protein>
    <submittedName>
        <fullName evidence="3">Glycosyltransferase family 4 protein</fullName>
    </submittedName>
</protein>
<dbReference type="PANTHER" id="PTHR46401">
    <property type="entry name" value="GLYCOSYLTRANSFERASE WBBK-RELATED"/>
    <property type="match status" value="1"/>
</dbReference>
<dbReference type="Proteomes" id="UP001320831">
    <property type="component" value="Unassembled WGS sequence"/>
</dbReference>
<dbReference type="InterPro" id="IPR001296">
    <property type="entry name" value="Glyco_trans_1"/>
</dbReference>
<gene>
    <name evidence="3" type="ORF">N5A92_20565</name>
</gene>
<name>A0ABT2LTM5_9HYPH</name>
<comment type="caution">
    <text evidence="3">The sequence shown here is derived from an EMBL/GenBank/DDBJ whole genome shotgun (WGS) entry which is preliminary data.</text>
</comment>
<feature type="domain" description="Glycosyl transferase family 1" evidence="1">
    <location>
        <begin position="208"/>
        <end position="324"/>
    </location>
</feature>
<dbReference type="Pfam" id="PF00534">
    <property type="entry name" value="Glycos_transf_1"/>
    <property type="match status" value="1"/>
</dbReference>
<sequence>MTVDAVGGVWRYAMGLARALAPYGVSIVFVGLGPAPTAEQRAEAQVLGELVWLDVPLDWTCRQEAELDVLPELLRHLADEHQIDLVHLNLPSQACDLKIDVPTLVVSHSCLPTWWRTMRRAPLPDEWQWHLARNKSGFERADGIVAPSRSHARSLEKCYGELPGLAVVPNALAVAPEPGPKEEFAFAAARWWDESKNGEILDIAARQESWPLLMAGPLSSPDGQHFMPEHAYYCGELSNREVLEHMQRAAVVVSPSLYEPFGLVALEAAHAGCALVLSDIPTYRELWADAALFFDPNDAASLAAALERLAADKALQRDLAMQASERAGHFTPKAQAEAMMALYRSMFAASRQHSAAGA</sequence>
<reference evidence="3 4" key="1">
    <citation type="submission" date="2022-09" db="EMBL/GenBank/DDBJ databases">
        <title>Chelativorans salina sp. nov., a novel slightly halophilic bacterium isolated from a saline lake sediment enrichment.</title>
        <authorList>
            <person name="Gao L."/>
            <person name="Fang B.-Z."/>
            <person name="Li W.-J."/>
        </authorList>
    </citation>
    <scope>NUCLEOTIDE SEQUENCE [LARGE SCALE GENOMIC DNA]</scope>
    <source>
        <strain evidence="3 4">EGI FJ00035</strain>
    </source>
</reference>
<accession>A0ABT2LTM5</accession>
<dbReference type="PANTHER" id="PTHR46401:SF8">
    <property type="entry name" value="BLL6006 PROTEIN"/>
    <property type="match status" value="1"/>
</dbReference>